<evidence type="ECO:0000256" key="1">
    <source>
        <dbReference type="SAM" id="MobiDB-lite"/>
    </source>
</evidence>
<dbReference type="EMBL" id="FUWH01000008">
    <property type="protein sequence ID" value="SKA02552.1"/>
    <property type="molecule type" value="Genomic_DNA"/>
</dbReference>
<keyword evidence="2" id="KW-0732">Signal</keyword>
<evidence type="ECO:0000256" key="2">
    <source>
        <dbReference type="SAM" id="SignalP"/>
    </source>
</evidence>
<dbReference type="AlphaFoldDB" id="A0A1T4QFS5"/>
<reference evidence="3 4" key="1">
    <citation type="submission" date="2017-02" db="EMBL/GenBank/DDBJ databases">
        <authorList>
            <person name="Peterson S.W."/>
        </authorList>
    </citation>
    <scope>NUCLEOTIDE SEQUENCE [LARGE SCALE GENOMIC DNA]</scope>
    <source>
        <strain evidence="3 4">DSM 22335</strain>
    </source>
</reference>
<sequence length="266" mass="29716">MKPYLLLSVMAIGLLSGCSTAFKSGQTPDDVYYSPGRDAGVLTKKEEDRQKEDQARYEEYVSSLDDRYLRMKVANRARWSGLDDFNYWYDSRYDFGMYNYYSYSNWNDYYAWGLGSMYTGWRPYLGVGYSNYGYGYGGGWYGYGWSPLYTVISYGSPKAPGYTAGSNISAYRNKQYNNSNLGYKDPKTGAWVNNGSNNSFGNLMKRVFSSSTSGNNNTQQSWDRPTRTYTPTNNNTPPATSSSAGGNSGGFKSTGSSTSSGRPGRN</sequence>
<dbReference type="PROSITE" id="PS51257">
    <property type="entry name" value="PROKAR_LIPOPROTEIN"/>
    <property type="match status" value="1"/>
</dbReference>
<gene>
    <name evidence="3" type="ORF">SAMN04488132_108103</name>
</gene>
<evidence type="ECO:0000313" key="3">
    <source>
        <dbReference type="EMBL" id="SKA02552.1"/>
    </source>
</evidence>
<dbReference type="OrthoDB" id="681112at2"/>
<accession>A0A1T4QFS5</accession>
<evidence type="ECO:0008006" key="5">
    <source>
        <dbReference type="Google" id="ProtNLM"/>
    </source>
</evidence>
<feature type="signal peptide" evidence="2">
    <location>
        <begin position="1"/>
        <end position="21"/>
    </location>
</feature>
<dbReference type="Proteomes" id="UP000190888">
    <property type="component" value="Unassembled WGS sequence"/>
</dbReference>
<dbReference type="STRING" id="413434.SAMN04488132_108103"/>
<protein>
    <recommendedName>
        <fullName evidence="5">Vitellogenin II</fullName>
    </recommendedName>
</protein>
<proteinExistence type="predicted"/>
<keyword evidence="4" id="KW-1185">Reference proteome</keyword>
<feature type="chain" id="PRO_5012256245" description="Vitellogenin II" evidence="2">
    <location>
        <begin position="22"/>
        <end position="266"/>
    </location>
</feature>
<feature type="region of interest" description="Disordered" evidence="1">
    <location>
        <begin position="207"/>
        <end position="266"/>
    </location>
</feature>
<dbReference type="RefSeq" id="WP_139367159.1">
    <property type="nucleotide sequence ID" value="NZ_FUWH01000008.1"/>
</dbReference>
<feature type="compositionally biased region" description="Low complexity" evidence="1">
    <location>
        <begin position="209"/>
        <end position="266"/>
    </location>
</feature>
<organism evidence="3 4">
    <name type="scientific">Sediminibacterium ginsengisoli</name>
    <dbReference type="NCBI Taxonomy" id="413434"/>
    <lineage>
        <taxon>Bacteria</taxon>
        <taxon>Pseudomonadati</taxon>
        <taxon>Bacteroidota</taxon>
        <taxon>Chitinophagia</taxon>
        <taxon>Chitinophagales</taxon>
        <taxon>Chitinophagaceae</taxon>
        <taxon>Sediminibacterium</taxon>
    </lineage>
</organism>
<evidence type="ECO:0000313" key="4">
    <source>
        <dbReference type="Proteomes" id="UP000190888"/>
    </source>
</evidence>
<name>A0A1T4QFS5_9BACT</name>